<dbReference type="PANTHER" id="PTHR43434">
    <property type="entry name" value="PHOSPHOGLYCOLATE PHOSPHATASE"/>
    <property type="match status" value="1"/>
</dbReference>
<evidence type="ECO:0000313" key="1">
    <source>
        <dbReference type="EMBL" id="NWK55566.1"/>
    </source>
</evidence>
<dbReference type="Proteomes" id="UP000557872">
    <property type="component" value="Unassembled WGS sequence"/>
</dbReference>
<dbReference type="Gene3D" id="3.40.50.1000">
    <property type="entry name" value="HAD superfamily/HAD-like"/>
    <property type="match status" value="1"/>
</dbReference>
<name>A0A851GDS1_9BACT</name>
<dbReference type="PANTHER" id="PTHR43434:SF13">
    <property type="entry name" value="PHOSPHOGLYCOLATE PHOSPHATASE"/>
    <property type="match status" value="1"/>
</dbReference>
<accession>A0A851GDS1</accession>
<dbReference type="SUPFAM" id="SSF56784">
    <property type="entry name" value="HAD-like"/>
    <property type="match status" value="1"/>
</dbReference>
<protein>
    <submittedName>
        <fullName evidence="1">HAD hydrolase-like protein</fullName>
    </submittedName>
</protein>
<dbReference type="GO" id="GO:0008967">
    <property type="term" value="F:phosphoglycolate phosphatase activity"/>
    <property type="evidence" value="ECO:0007669"/>
    <property type="project" value="TreeGrafter"/>
</dbReference>
<dbReference type="GO" id="GO:0005829">
    <property type="term" value="C:cytosol"/>
    <property type="evidence" value="ECO:0007669"/>
    <property type="project" value="TreeGrafter"/>
</dbReference>
<dbReference type="GO" id="GO:0006281">
    <property type="term" value="P:DNA repair"/>
    <property type="evidence" value="ECO:0007669"/>
    <property type="project" value="TreeGrafter"/>
</dbReference>
<keyword evidence="1" id="KW-0378">Hydrolase</keyword>
<reference evidence="1 2" key="1">
    <citation type="submission" date="2020-07" db="EMBL/GenBank/DDBJ databases">
        <title>Roseicoccus Jingziensis gen. nov., sp. nov., isolated from coastal seawater.</title>
        <authorList>
            <person name="Feng X."/>
        </authorList>
    </citation>
    <scope>NUCLEOTIDE SEQUENCE [LARGE SCALE GENOMIC DNA]</scope>
    <source>
        <strain evidence="1 2">N1E253</strain>
    </source>
</reference>
<evidence type="ECO:0000313" key="2">
    <source>
        <dbReference type="Proteomes" id="UP000557872"/>
    </source>
</evidence>
<dbReference type="RefSeq" id="WP_178932076.1">
    <property type="nucleotide sequence ID" value="NZ_JACBAZ010000002.1"/>
</dbReference>
<comment type="caution">
    <text evidence="1">The sequence shown here is derived from an EMBL/GenBank/DDBJ whole genome shotgun (WGS) entry which is preliminary data.</text>
</comment>
<keyword evidence="2" id="KW-1185">Reference proteome</keyword>
<dbReference type="EMBL" id="JACBAZ010000002">
    <property type="protein sequence ID" value="NWK55566.1"/>
    <property type="molecule type" value="Genomic_DNA"/>
</dbReference>
<dbReference type="Gene3D" id="1.10.150.240">
    <property type="entry name" value="Putative phosphatase, domain 2"/>
    <property type="match status" value="1"/>
</dbReference>
<dbReference type="SFLD" id="SFLDG01129">
    <property type="entry name" value="C1.5:_HAD__Beta-PGM__Phosphata"/>
    <property type="match status" value="1"/>
</dbReference>
<dbReference type="InterPro" id="IPR041492">
    <property type="entry name" value="HAD_2"/>
</dbReference>
<dbReference type="SFLD" id="SFLDS00003">
    <property type="entry name" value="Haloacid_Dehalogenase"/>
    <property type="match status" value="1"/>
</dbReference>
<organism evidence="1 2">
    <name type="scientific">Oceaniferula marina</name>
    <dbReference type="NCBI Taxonomy" id="2748318"/>
    <lineage>
        <taxon>Bacteria</taxon>
        <taxon>Pseudomonadati</taxon>
        <taxon>Verrucomicrobiota</taxon>
        <taxon>Verrucomicrobiia</taxon>
        <taxon>Verrucomicrobiales</taxon>
        <taxon>Verrucomicrobiaceae</taxon>
        <taxon>Oceaniferula</taxon>
    </lineage>
</organism>
<proteinExistence type="predicted"/>
<dbReference type="InterPro" id="IPR036412">
    <property type="entry name" value="HAD-like_sf"/>
</dbReference>
<dbReference type="AlphaFoldDB" id="A0A851GDS1"/>
<gene>
    <name evidence="1" type="ORF">HW115_08080</name>
</gene>
<dbReference type="InterPro" id="IPR023198">
    <property type="entry name" value="PGP-like_dom2"/>
</dbReference>
<dbReference type="InterPro" id="IPR023214">
    <property type="entry name" value="HAD_sf"/>
</dbReference>
<dbReference type="Pfam" id="PF13419">
    <property type="entry name" value="HAD_2"/>
    <property type="match status" value="1"/>
</dbReference>
<sequence length="209" mass="23161">MKHNALIFDFDGTIADTLMEGVGIYNTMAEEYGLLKVEPADLPELRNLSAAGLFRHLGISAHRVPKLLYRGTRMLRGRIANLPLIQGMAETLPKLRSRVSHFGILTSNSVDNVGLFLQSHRLDPLFTFVSSTSKLSGKSKHLKSIRKSYNMDRSKMLYIGDEIRDIRAAKKAGVAVAAVAWGFNSKPALEAEQPDYLLSHPDELDLLLG</sequence>
<dbReference type="InterPro" id="IPR050155">
    <property type="entry name" value="HAD-like_hydrolase_sf"/>
</dbReference>